<organism evidence="1 2">
    <name type="scientific">Bacillus phage Shbh1</name>
    <dbReference type="NCBI Taxonomy" id="1796992"/>
    <lineage>
        <taxon>Viruses</taxon>
        <taxon>Duplodnaviria</taxon>
        <taxon>Heunggongvirae</taxon>
        <taxon>Uroviricota</taxon>
        <taxon>Caudoviricetes</taxon>
        <taxon>Herelleviridae</taxon>
        <taxon>Bastillevirinae</taxon>
        <taxon>Shalavirus</taxon>
        <taxon>Shalavirus Shbh1</taxon>
    </lineage>
</organism>
<dbReference type="EMBL" id="KU640380">
    <property type="protein sequence ID" value="AMQ66637.1"/>
    <property type="molecule type" value="Genomic_DNA"/>
</dbReference>
<reference evidence="1 2" key="1">
    <citation type="submission" date="2016-01" db="EMBL/GenBank/DDBJ databases">
        <title>Isolation and characterization of bacteriophages from East Africa Rift Valley soda lakes.</title>
        <authorList>
            <person name="van Zyl L.J."/>
            <person name="Nemavhulani S."/>
            <person name="Cowan D.A."/>
            <person name="Trindade M.I."/>
        </authorList>
    </citation>
    <scope>NUCLEOTIDE SEQUENCE [LARGE SCALE GENOMIC DNA]</scope>
</reference>
<name>A0A142F1I0_9CAUD</name>
<sequence length="71" mass="7933">MKTELEVINGSVVITTVDGNFNISIDLTTAEVTALNYLDASVHELASFLNKARTRYNKFMSSTEVENYITK</sequence>
<protein>
    <submittedName>
        <fullName evidence="1">Uncharacterized protein</fullName>
    </submittedName>
</protein>
<proteinExistence type="predicted"/>
<accession>A0A142F1I0</accession>
<dbReference type="RefSeq" id="YP_009275327.1">
    <property type="nucleotide sequence ID" value="NC_030925.1"/>
</dbReference>
<dbReference type="Proteomes" id="UP000201588">
    <property type="component" value="Segment"/>
</dbReference>
<dbReference type="GeneID" id="28799522"/>
<evidence type="ECO:0000313" key="2">
    <source>
        <dbReference type="Proteomes" id="UP000201588"/>
    </source>
</evidence>
<dbReference type="OrthoDB" id="25700at10239"/>
<evidence type="ECO:0000313" key="1">
    <source>
        <dbReference type="EMBL" id="AMQ66637.1"/>
    </source>
</evidence>
<keyword evidence="2" id="KW-1185">Reference proteome</keyword>
<dbReference type="KEGG" id="vg:28799522"/>